<accession>A0A099SZ31</accession>
<evidence type="ECO:0000313" key="2">
    <source>
        <dbReference type="Proteomes" id="UP000029859"/>
    </source>
</evidence>
<sequence>MSEDLYTKICRILEKKQLSISGISRELKAEGFDEHRLILTGYLRALRDMHKLNEVEIPPSKIYVCVEGSESLNNDIYSLMTKHLHTLEPDVRFPAAVCILSSIFERPVFKEELKMMGINDSHIRNYRRSLLTVKETTGKDIRDLRRSITRMTVPDHDPAYEADKYSAKEEFIALKGSVLIALTKDMSDLSGLIPKTKQVTLI</sequence>
<protein>
    <submittedName>
        <fullName evidence="1">Uncharacterized protein</fullName>
    </submittedName>
</protein>
<organism evidence="1 2">
    <name type="scientific">Methanococcoides methylutens</name>
    <dbReference type="NCBI Taxonomy" id="2226"/>
    <lineage>
        <taxon>Archaea</taxon>
        <taxon>Methanobacteriati</taxon>
        <taxon>Methanobacteriota</taxon>
        <taxon>Stenosarchaea group</taxon>
        <taxon>Methanomicrobia</taxon>
        <taxon>Methanosarcinales</taxon>
        <taxon>Methanosarcinaceae</taxon>
        <taxon>Methanococcoides</taxon>
    </lineage>
</organism>
<evidence type="ECO:0000313" key="1">
    <source>
        <dbReference type="EMBL" id="KGK98145.1"/>
    </source>
</evidence>
<proteinExistence type="predicted"/>
<name>A0A099SZ31_METMT</name>
<dbReference type="AlphaFoldDB" id="A0A099SZ31"/>
<dbReference type="RefSeq" id="WP_048195432.1">
    <property type="nucleotide sequence ID" value="NZ_CAAGSM010000001.1"/>
</dbReference>
<dbReference type="OrthoDB" id="52988at2157"/>
<comment type="caution">
    <text evidence="1">The sequence shown here is derived from an EMBL/GenBank/DDBJ whole genome shotgun (WGS) entry which is preliminary data.</text>
</comment>
<reference evidence="1 2" key="1">
    <citation type="submission" date="2014-09" db="EMBL/GenBank/DDBJ databases">
        <title>Draft genome sequence of an obligately methylotrophic methanogen, Methanococcoides methylutens, isolated from marine sediment.</title>
        <authorList>
            <person name="Guan Y."/>
            <person name="Ngugi D.K."/>
            <person name="Blom J."/>
            <person name="Ali S."/>
            <person name="Ferry J.G."/>
            <person name="Stingl U."/>
        </authorList>
    </citation>
    <scope>NUCLEOTIDE SEQUENCE [LARGE SCALE GENOMIC DNA]</scope>
    <source>
        <strain evidence="1 2">DSM 2657</strain>
    </source>
</reference>
<gene>
    <name evidence="1" type="ORF">LI82_10495</name>
</gene>
<keyword evidence="2" id="KW-1185">Reference proteome</keyword>
<dbReference type="Proteomes" id="UP000029859">
    <property type="component" value="Unassembled WGS sequence"/>
</dbReference>
<dbReference type="EMBL" id="JRHO01000014">
    <property type="protein sequence ID" value="KGK98145.1"/>
    <property type="molecule type" value="Genomic_DNA"/>
</dbReference>